<evidence type="ECO:0000259" key="6">
    <source>
        <dbReference type="Pfam" id="PF00728"/>
    </source>
</evidence>
<dbReference type="InterPro" id="IPR029018">
    <property type="entry name" value="Hex-like_dom2"/>
</dbReference>
<keyword evidence="4" id="KW-0378">Hydrolase</keyword>
<proteinExistence type="inferred from homology"/>
<evidence type="ECO:0000256" key="3">
    <source>
        <dbReference type="ARBA" id="ARBA00012663"/>
    </source>
</evidence>
<sequence length="778" mass="89157">MNILKNNRRLKYFSALILSLILLSSCNERKLELQIGEAHIIPKPINLIKSEGHFEIKESSIIAVENEMQENIASQFFSQFQEVAGWTPQIVIADKGDITFSTNKTIEAEGYQLKTSADAINIEASSKAGFFYALQSLKQLLPTAFYKNTLQNVRWGIPIVDIKDNPAFGWRGYMLDVSRHFFNKEQVKEVIDYMTELKLNRFHWHLADDQGWRLEIKSYPKLTEIGAWRVDYNITDETKSNWWGRPEQKPDEKATYGGFYTQEDVKEIIDYAKERYIEIIPEIDMPGHAQATIASYPEIGCVNAEPYVATGGVFKNNTYNPGKEETFQFAETMLNEVMDLFPFKYVHIGGDECSKEQWKVDPHAQQRMKDENLKDEHELQSYFIKRIEKIINKRNRIMIGWDEILEGGLAPNATVMSWRGEKGGIASAKAGHEVIMTPSNYCYIDLKQGHDDLEPNLGYSRLLLSTSYSYKVIPEALTQEEGRLIKGIQANMWTESISDWGKFTYMSFPRTYAIAESAWTPHEKKNWNDFTNRLYTQFNRLDAQEVRYAVSAFSPWIDHTGNGKEIEIQMKTEVNGLNIHYTLDGTEPTIQSSKYNGPFSILETAQLKARSFNNDKPVGYVSAKKFLIHKAKNAKVFDKQGKRIEKLSDLSYGSLSKGDKSWCHFLDAVEFDVVFNEETQVKQIQFDALRFTISGIYPPSEIEVFGSTDGKTFKLLTKKEQLEVATEQGRNKVNISLPFDAVNVKTLKIKAKGLNPIPEGHHKNGSRSHIWIDEIIVN</sequence>
<dbReference type="Pfam" id="PF13287">
    <property type="entry name" value="Fn3_assoc"/>
    <property type="match status" value="1"/>
</dbReference>
<feature type="domain" description="Glycoside hydrolase family 20 catalytic" evidence="6">
    <location>
        <begin position="168"/>
        <end position="521"/>
    </location>
</feature>
<feature type="domain" description="Beta-hexosaminidase bacterial type N-terminal" evidence="7">
    <location>
        <begin position="39"/>
        <end position="164"/>
    </location>
</feature>
<keyword evidence="9" id="KW-1185">Reference proteome</keyword>
<organism evidence="8 9">
    <name type="scientific">Jejuia spongiicola</name>
    <dbReference type="NCBI Taxonomy" id="2942207"/>
    <lineage>
        <taxon>Bacteria</taxon>
        <taxon>Pseudomonadati</taxon>
        <taxon>Bacteroidota</taxon>
        <taxon>Flavobacteriia</taxon>
        <taxon>Flavobacteriales</taxon>
        <taxon>Flavobacteriaceae</taxon>
        <taxon>Jejuia</taxon>
    </lineage>
</organism>
<comment type="catalytic activity">
    <reaction evidence="1">
        <text>Hydrolysis of terminal non-reducing N-acetyl-D-hexosamine residues in N-acetyl-beta-D-hexosaminides.</text>
        <dbReference type="EC" id="3.2.1.52"/>
    </reaction>
</comment>
<dbReference type="Pfam" id="PF02838">
    <property type="entry name" value="Glyco_hydro_20b"/>
    <property type="match status" value="1"/>
</dbReference>
<accession>A0ABT0QGM9</accession>
<dbReference type="Proteomes" id="UP001165381">
    <property type="component" value="Unassembled WGS sequence"/>
</dbReference>
<evidence type="ECO:0000256" key="4">
    <source>
        <dbReference type="ARBA" id="ARBA00022801"/>
    </source>
</evidence>
<dbReference type="CDD" id="cd06563">
    <property type="entry name" value="GH20_chitobiase-like"/>
    <property type="match status" value="1"/>
</dbReference>
<dbReference type="InterPro" id="IPR015882">
    <property type="entry name" value="HEX_bac_N"/>
</dbReference>
<dbReference type="InterPro" id="IPR025705">
    <property type="entry name" value="Beta_hexosaminidase_sua/sub"/>
</dbReference>
<protein>
    <recommendedName>
        <fullName evidence="3">beta-N-acetylhexosaminidase</fullName>
        <ecNumber evidence="3">3.2.1.52</ecNumber>
    </recommendedName>
</protein>
<dbReference type="SUPFAM" id="SSF51445">
    <property type="entry name" value="(Trans)glycosidases"/>
    <property type="match status" value="1"/>
</dbReference>
<dbReference type="InterPro" id="IPR026876">
    <property type="entry name" value="Fn3_assoc_repeat"/>
</dbReference>
<dbReference type="Gene3D" id="3.30.379.10">
    <property type="entry name" value="Chitobiase/beta-hexosaminidase domain 2-like"/>
    <property type="match status" value="1"/>
</dbReference>
<dbReference type="PRINTS" id="PR00738">
    <property type="entry name" value="GLHYDRLASE20"/>
</dbReference>
<evidence type="ECO:0000256" key="5">
    <source>
        <dbReference type="ARBA" id="ARBA00023295"/>
    </source>
</evidence>
<comment type="similarity">
    <text evidence="2">Belongs to the glycosyl hydrolase 20 family.</text>
</comment>
<dbReference type="PANTHER" id="PTHR22600:SF57">
    <property type="entry name" value="BETA-N-ACETYLHEXOSAMINIDASE"/>
    <property type="match status" value="1"/>
</dbReference>
<dbReference type="RefSeq" id="WP_249973646.1">
    <property type="nucleotide sequence ID" value="NZ_JAMFLZ010000006.1"/>
</dbReference>
<dbReference type="PANTHER" id="PTHR22600">
    <property type="entry name" value="BETA-HEXOSAMINIDASE"/>
    <property type="match status" value="1"/>
</dbReference>
<dbReference type="InterPro" id="IPR015883">
    <property type="entry name" value="Glyco_hydro_20_cat"/>
</dbReference>
<dbReference type="PROSITE" id="PS51257">
    <property type="entry name" value="PROKAR_LIPOPROTEIN"/>
    <property type="match status" value="1"/>
</dbReference>
<evidence type="ECO:0000313" key="9">
    <source>
        <dbReference type="Proteomes" id="UP001165381"/>
    </source>
</evidence>
<dbReference type="EC" id="3.2.1.52" evidence="3"/>
<comment type="caution">
    <text evidence="8">The sequence shown here is derived from an EMBL/GenBank/DDBJ whole genome shotgun (WGS) entry which is preliminary data.</text>
</comment>
<dbReference type="SUPFAM" id="SSF55545">
    <property type="entry name" value="beta-N-acetylhexosaminidase-like domain"/>
    <property type="match status" value="1"/>
</dbReference>
<evidence type="ECO:0000259" key="7">
    <source>
        <dbReference type="Pfam" id="PF02838"/>
    </source>
</evidence>
<evidence type="ECO:0000256" key="2">
    <source>
        <dbReference type="ARBA" id="ARBA00006285"/>
    </source>
</evidence>
<reference evidence="8" key="1">
    <citation type="submission" date="2022-05" db="EMBL/GenBank/DDBJ databases">
        <authorList>
            <person name="Park J.-S."/>
        </authorList>
    </citation>
    <scope>NUCLEOTIDE SEQUENCE</scope>
    <source>
        <strain evidence="8">2012CJ34-3</strain>
    </source>
</reference>
<gene>
    <name evidence="8" type="ORF">M3P09_14200</name>
</gene>
<name>A0ABT0QGM9_9FLAO</name>
<evidence type="ECO:0000313" key="8">
    <source>
        <dbReference type="EMBL" id="MCL6296159.1"/>
    </source>
</evidence>
<dbReference type="InterPro" id="IPR017853">
    <property type="entry name" value="GH"/>
</dbReference>
<keyword evidence="5" id="KW-0326">Glycosidase</keyword>
<dbReference type="Gene3D" id="3.20.20.80">
    <property type="entry name" value="Glycosidases"/>
    <property type="match status" value="1"/>
</dbReference>
<dbReference type="EMBL" id="JAMFLZ010000006">
    <property type="protein sequence ID" value="MCL6296159.1"/>
    <property type="molecule type" value="Genomic_DNA"/>
</dbReference>
<evidence type="ECO:0000256" key="1">
    <source>
        <dbReference type="ARBA" id="ARBA00001231"/>
    </source>
</evidence>
<dbReference type="Pfam" id="PF00728">
    <property type="entry name" value="Glyco_hydro_20"/>
    <property type="match status" value="1"/>
</dbReference>